<feature type="compositionally biased region" description="Pro residues" evidence="4">
    <location>
        <begin position="338"/>
        <end position="347"/>
    </location>
</feature>
<keyword evidence="2" id="KW-0238">DNA-binding</keyword>
<accession>A0A1H1MD31</accession>
<dbReference type="InterPro" id="IPR046335">
    <property type="entry name" value="LacI/GalR-like_sensor"/>
</dbReference>
<protein>
    <submittedName>
        <fullName evidence="6">Transcriptional regulator, LacI family</fullName>
    </submittedName>
</protein>
<feature type="domain" description="HTH lacI-type" evidence="5">
    <location>
        <begin position="8"/>
        <end position="62"/>
    </location>
</feature>
<dbReference type="AlphaFoldDB" id="A0A1H1MD31"/>
<dbReference type="GO" id="GO:0003700">
    <property type="term" value="F:DNA-binding transcription factor activity"/>
    <property type="evidence" value="ECO:0007669"/>
    <property type="project" value="TreeGrafter"/>
</dbReference>
<dbReference type="InterPro" id="IPR000843">
    <property type="entry name" value="HTH_LacI"/>
</dbReference>
<keyword evidence="7" id="KW-1185">Reference proteome</keyword>
<evidence type="ECO:0000256" key="4">
    <source>
        <dbReference type="SAM" id="MobiDB-lite"/>
    </source>
</evidence>
<dbReference type="GO" id="GO:0000976">
    <property type="term" value="F:transcription cis-regulatory region binding"/>
    <property type="evidence" value="ECO:0007669"/>
    <property type="project" value="TreeGrafter"/>
</dbReference>
<organism evidence="6 7">
    <name type="scientific">Paraoerskovia marina</name>
    <dbReference type="NCBI Taxonomy" id="545619"/>
    <lineage>
        <taxon>Bacteria</taxon>
        <taxon>Bacillati</taxon>
        <taxon>Actinomycetota</taxon>
        <taxon>Actinomycetes</taxon>
        <taxon>Micrococcales</taxon>
        <taxon>Cellulomonadaceae</taxon>
        <taxon>Paraoerskovia</taxon>
    </lineage>
</organism>
<dbReference type="Gene3D" id="3.40.50.2300">
    <property type="match status" value="2"/>
</dbReference>
<dbReference type="PANTHER" id="PTHR30146:SF147">
    <property type="entry name" value="HTH-TYPE TRANSCRIPTIONAL REGULATOR DEGA"/>
    <property type="match status" value="1"/>
</dbReference>
<dbReference type="Gene3D" id="1.10.260.40">
    <property type="entry name" value="lambda repressor-like DNA-binding domains"/>
    <property type="match status" value="1"/>
</dbReference>
<dbReference type="Pfam" id="PF13377">
    <property type="entry name" value="Peripla_BP_3"/>
    <property type="match status" value="1"/>
</dbReference>
<dbReference type="Pfam" id="PF00356">
    <property type="entry name" value="LacI"/>
    <property type="match status" value="1"/>
</dbReference>
<proteinExistence type="predicted"/>
<dbReference type="OrthoDB" id="3258243at2"/>
<dbReference type="PANTHER" id="PTHR30146">
    <property type="entry name" value="LACI-RELATED TRANSCRIPTIONAL REPRESSOR"/>
    <property type="match status" value="1"/>
</dbReference>
<evidence type="ECO:0000313" key="7">
    <source>
        <dbReference type="Proteomes" id="UP000185663"/>
    </source>
</evidence>
<reference evidence="6 7" key="1">
    <citation type="submission" date="2016-10" db="EMBL/GenBank/DDBJ databases">
        <authorList>
            <person name="de Groot N.N."/>
        </authorList>
    </citation>
    <scope>NUCLEOTIDE SEQUENCE [LARGE SCALE GENOMIC DNA]</scope>
    <source>
        <strain evidence="6 7">DSM 22126</strain>
    </source>
</reference>
<dbReference type="STRING" id="545619.SAMN04489860_0194"/>
<feature type="region of interest" description="Disordered" evidence="4">
    <location>
        <begin position="327"/>
        <end position="347"/>
    </location>
</feature>
<dbReference type="eggNOG" id="COG1609">
    <property type="taxonomic scope" value="Bacteria"/>
</dbReference>
<name>A0A1H1MD31_9CELL</name>
<dbReference type="InterPro" id="IPR010982">
    <property type="entry name" value="Lambda_DNA-bd_dom_sf"/>
</dbReference>
<evidence type="ECO:0000313" key="6">
    <source>
        <dbReference type="EMBL" id="SDR84265.1"/>
    </source>
</evidence>
<sequence>MSDEPRQPTIYDVARAAGVAPSTVSRTFSRPGRVNADTAARVRAAADELGYRANAIARALHSGKTQLLAIAVADVTNPFFFDVIRGAETAASEEGYTMLVADVQESPVSERRALDRILPLVDGLILATSRLSDSAIRVAAKQRPTVVLNRVMSDVASVATDNSGGTRHAVEHLASLGHRQITYLAGPEASWADGMRWRALREACHRLEITVRRTPPSAPTREEGRRVAARFLENPTTAVIAYNDLLAIGFGQELTERGIDIPGAVSVVGFDDIFGADFCNPPLTTVASPLRALGAHAVRTLLRQVTTHTPRLPPPAKLPMKLVVRGSTTTAPARPTDPVLPPAAPRP</sequence>
<dbReference type="SMART" id="SM00354">
    <property type="entry name" value="HTH_LACI"/>
    <property type="match status" value="1"/>
</dbReference>
<dbReference type="SUPFAM" id="SSF53822">
    <property type="entry name" value="Periplasmic binding protein-like I"/>
    <property type="match status" value="1"/>
</dbReference>
<dbReference type="CDD" id="cd01392">
    <property type="entry name" value="HTH_LacI"/>
    <property type="match status" value="1"/>
</dbReference>
<keyword evidence="1" id="KW-0805">Transcription regulation</keyword>
<evidence type="ECO:0000259" key="5">
    <source>
        <dbReference type="PROSITE" id="PS50932"/>
    </source>
</evidence>
<dbReference type="RefSeq" id="WP_083371242.1">
    <property type="nucleotide sequence ID" value="NZ_LT629776.1"/>
</dbReference>
<dbReference type="CDD" id="cd06267">
    <property type="entry name" value="PBP1_LacI_sugar_binding-like"/>
    <property type="match status" value="1"/>
</dbReference>
<gene>
    <name evidence="6" type="ORF">SAMN04489860_0194</name>
</gene>
<dbReference type="Proteomes" id="UP000185663">
    <property type="component" value="Chromosome I"/>
</dbReference>
<evidence type="ECO:0000256" key="2">
    <source>
        <dbReference type="ARBA" id="ARBA00023125"/>
    </source>
</evidence>
<dbReference type="SUPFAM" id="SSF47413">
    <property type="entry name" value="lambda repressor-like DNA-binding domains"/>
    <property type="match status" value="1"/>
</dbReference>
<dbReference type="EMBL" id="LT629776">
    <property type="protein sequence ID" value="SDR84265.1"/>
    <property type="molecule type" value="Genomic_DNA"/>
</dbReference>
<keyword evidence="3" id="KW-0804">Transcription</keyword>
<evidence type="ECO:0000256" key="1">
    <source>
        <dbReference type="ARBA" id="ARBA00023015"/>
    </source>
</evidence>
<evidence type="ECO:0000256" key="3">
    <source>
        <dbReference type="ARBA" id="ARBA00023163"/>
    </source>
</evidence>
<dbReference type="InterPro" id="IPR028082">
    <property type="entry name" value="Peripla_BP_I"/>
</dbReference>
<dbReference type="PROSITE" id="PS50932">
    <property type="entry name" value="HTH_LACI_2"/>
    <property type="match status" value="1"/>
</dbReference>